<accession>A0A7J0GJG7</accession>
<organism evidence="1 2">
    <name type="scientific">Actinidia rufa</name>
    <dbReference type="NCBI Taxonomy" id="165716"/>
    <lineage>
        <taxon>Eukaryota</taxon>
        <taxon>Viridiplantae</taxon>
        <taxon>Streptophyta</taxon>
        <taxon>Embryophyta</taxon>
        <taxon>Tracheophyta</taxon>
        <taxon>Spermatophyta</taxon>
        <taxon>Magnoliopsida</taxon>
        <taxon>eudicotyledons</taxon>
        <taxon>Gunneridae</taxon>
        <taxon>Pentapetalae</taxon>
        <taxon>asterids</taxon>
        <taxon>Ericales</taxon>
        <taxon>Actinidiaceae</taxon>
        <taxon>Actinidia</taxon>
    </lineage>
</organism>
<comment type="caution">
    <text evidence="1">The sequence shown here is derived from an EMBL/GenBank/DDBJ whole genome shotgun (WGS) entry which is preliminary data.</text>
</comment>
<gene>
    <name evidence="1" type="ORF">Acr_22g0002790</name>
</gene>
<keyword evidence="2" id="KW-1185">Reference proteome</keyword>
<reference evidence="1 2" key="1">
    <citation type="submission" date="2019-07" db="EMBL/GenBank/DDBJ databases">
        <title>De Novo Assembly of kiwifruit Actinidia rufa.</title>
        <authorList>
            <person name="Sugita-Konishi S."/>
            <person name="Sato K."/>
            <person name="Mori E."/>
            <person name="Abe Y."/>
            <person name="Kisaki G."/>
            <person name="Hamano K."/>
            <person name="Suezawa K."/>
            <person name="Otani M."/>
            <person name="Fukuda T."/>
            <person name="Manabe T."/>
            <person name="Gomi K."/>
            <person name="Tabuchi M."/>
            <person name="Akimitsu K."/>
            <person name="Kataoka I."/>
        </authorList>
    </citation>
    <scope>NUCLEOTIDE SEQUENCE [LARGE SCALE GENOMIC DNA]</scope>
    <source>
        <strain evidence="2">cv. Fuchu</strain>
    </source>
</reference>
<dbReference type="AlphaFoldDB" id="A0A7J0GJG7"/>
<dbReference type="EMBL" id="BJWL01000022">
    <property type="protein sequence ID" value="GFZ10881.1"/>
    <property type="molecule type" value="Genomic_DNA"/>
</dbReference>
<evidence type="ECO:0000313" key="1">
    <source>
        <dbReference type="EMBL" id="GFZ10881.1"/>
    </source>
</evidence>
<protein>
    <submittedName>
        <fullName evidence="1">Uncharacterized protein</fullName>
    </submittedName>
</protein>
<sequence>MGGPGKRCNGLPQLYDGEMKRFGKVASSVEEKGFYLVPTLLGAKSFCRSFGLSKAMASRDVGEDRPIDDAPTSSGDAGAWELGRLSSRLFSLSLSSSLGAMPES</sequence>
<name>A0A7J0GJG7_9ERIC</name>
<dbReference type="Proteomes" id="UP000585474">
    <property type="component" value="Unassembled WGS sequence"/>
</dbReference>
<evidence type="ECO:0000313" key="2">
    <source>
        <dbReference type="Proteomes" id="UP000585474"/>
    </source>
</evidence>
<proteinExistence type="predicted"/>